<dbReference type="FunFam" id="2.70.70.10:FF:000013">
    <property type="entry name" value="Peptidase family M23"/>
    <property type="match status" value="1"/>
</dbReference>
<proteinExistence type="predicted"/>
<reference evidence="2" key="1">
    <citation type="submission" date="2016-10" db="EMBL/GenBank/DDBJ databases">
        <title>Sequence of Gallionella enrichment culture.</title>
        <authorList>
            <person name="Poehlein A."/>
            <person name="Muehling M."/>
            <person name="Daniel R."/>
        </authorList>
    </citation>
    <scope>NUCLEOTIDE SEQUENCE</scope>
</reference>
<dbReference type="InterPro" id="IPR011055">
    <property type="entry name" value="Dup_hybrid_motif"/>
</dbReference>
<accession>A0A1J5QD60</accession>
<evidence type="ECO:0000313" key="2">
    <source>
        <dbReference type="EMBL" id="OIQ75427.1"/>
    </source>
</evidence>
<comment type="caution">
    <text evidence="2">The sequence shown here is derived from an EMBL/GenBank/DDBJ whole genome shotgun (WGS) entry which is preliminary data.</text>
</comment>
<dbReference type="EMBL" id="MLJW01002169">
    <property type="protein sequence ID" value="OIQ75427.1"/>
    <property type="molecule type" value="Genomic_DNA"/>
</dbReference>
<dbReference type="Gene3D" id="2.70.70.10">
    <property type="entry name" value="Glucose Permease (Domain IIA)"/>
    <property type="match status" value="1"/>
</dbReference>
<organism evidence="2">
    <name type="scientific">mine drainage metagenome</name>
    <dbReference type="NCBI Taxonomy" id="410659"/>
    <lineage>
        <taxon>unclassified sequences</taxon>
        <taxon>metagenomes</taxon>
        <taxon>ecological metagenomes</taxon>
    </lineage>
</organism>
<dbReference type="CDD" id="cd12797">
    <property type="entry name" value="M23_peptidase"/>
    <property type="match status" value="1"/>
</dbReference>
<dbReference type="AlphaFoldDB" id="A0A1J5QD60"/>
<dbReference type="EC" id="3.4.24.75" evidence="2"/>
<sequence>MNFGELNLVKEKGPRHFHLGASALLAALFCAFLGVPQSSARSIDPTLKHSVVHAAQLRALPPLRIDVAASAKVSLSVKTEFSSIKREAIALKAAKAAFARARLRRISLDYARPTSNYRLTARFGERSRLWGGNIHTGQDFAAPYGTSVRAAEAGTIIFAGWDGGYGRKIVINHGGQVQTWYGHLSSINVRVGQHVKVGQFIGRVGASGNATGAHLHFEVRRYGVPINPVNWLRAVGIWV</sequence>
<dbReference type="PANTHER" id="PTHR21666">
    <property type="entry name" value="PEPTIDASE-RELATED"/>
    <property type="match status" value="1"/>
</dbReference>
<name>A0A1J5QD60_9ZZZZ</name>
<dbReference type="SUPFAM" id="SSF51261">
    <property type="entry name" value="Duplicated hybrid motif"/>
    <property type="match status" value="1"/>
</dbReference>
<gene>
    <name evidence="2" type="ORF">GALL_429040</name>
</gene>
<dbReference type="PANTHER" id="PTHR21666:SF270">
    <property type="entry name" value="MUREIN HYDROLASE ACTIVATOR ENVC"/>
    <property type="match status" value="1"/>
</dbReference>
<dbReference type="InterPro" id="IPR016047">
    <property type="entry name" value="M23ase_b-sheet_dom"/>
</dbReference>
<dbReference type="GO" id="GO:0004222">
    <property type="term" value="F:metalloendopeptidase activity"/>
    <property type="evidence" value="ECO:0007669"/>
    <property type="project" value="TreeGrafter"/>
</dbReference>
<protein>
    <submittedName>
        <fullName evidence="2">Glycyl-glycine endopeptidase ALE-1</fullName>
        <ecNumber evidence="2">3.4.24.75</ecNumber>
    </submittedName>
</protein>
<keyword evidence="2" id="KW-0378">Hydrolase</keyword>
<dbReference type="Pfam" id="PF01551">
    <property type="entry name" value="Peptidase_M23"/>
    <property type="match status" value="1"/>
</dbReference>
<feature type="domain" description="M23ase beta-sheet core" evidence="1">
    <location>
        <begin position="134"/>
        <end position="228"/>
    </location>
</feature>
<dbReference type="InterPro" id="IPR050570">
    <property type="entry name" value="Cell_wall_metabolism_enzyme"/>
</dbReference>
<evidence type="ECO:0000259" key="1">
    <source>
        <dbReference type="Pfam" id="PF01551"/>
    </source>
</evidence>